<organism evidence="7 8">
    <name type="scientific">Pedobacter psychroterrae</name>
    <dbReference type="NCBI Taxonomy" id="2530453"/>
    <lineage>
        <taxon>Bacteria</taxon>
        <taxon>Pseudomonadati</taxon>
        <taxon>Bacteroidota</taxon>
        <taxon>Sphingobacteriia</taxon>
        <taxon>Sphingobacteriales</taxon>
        <taxon>Sphingobacteriaceae</taxon>
        <taxon>Pedobacter</taxon>
    </lineage>
</organism>
<evidence type="ECO:0000256" key="4">
    <source>
        <dbReference type="PROSITE-ProRule" id="PRU00473"/>
    </source>
</evidence>
<evidence type="ECO:0000256" key="3">
    <source>
        <dbReference type="ARBA" id="ARBA00023237"/>
    </source>
</evidence>
<reference evidence="7 8" key="1">
    <citation type="submission" date="2019-02" db="EMBL/GenBank/DDBJ databases">
        <title>Pedobacter sp. RP-1-14 sp. nov., isolated from Arctic soil.</title>
        <authorList>
            <person name="Dahal R.H."/>
        </authorList>
    </citation>
    <scope>NUCLEOTIDE SEQUENCE [LARGE SCALE GENOMIC DNA]</scope>
    <source>
        <strain evidence="7 8">RP-1-14</strain>
    </source>
</reference>
<feature type="chain" id="PRO_5020242832" evidence="5">
    <location>
        <begin position="28"/>
        <end position="648"/>
    </location>
</feature>
<dbReference type="InterPro" id="IPR025665">
    <property type="entry name" value="Beta-barrel_OMP_2"/>
</dbReference>
<evidence type="ECO:0000256" key="1">
    <source>
        <dbReference type="ARBA" id="ARBA00004442"/>
    </source>
</evidence>
<protein>
    <submittedName>
        <fullName evidence="7">Flagellar motor protein MotB</fullName>
    </submittedName>
</protein>
<dbReference type="PANTHER" id="PTHR30329">
    <property type="entry name" value="STATOR ELEMENT OF FLAGELLAR MOTOR COMPLEX"/>
    <property type="match status" value="1"/>
</dbReference>
<keyword evidence="7" id="KW-0969">Cilium</keyword>
<dbReference type="InterPro" id="IPR006665">
    <property type="entry name" value="OmpA-like"/>
</dbReference>
<dbReference type="Pfam" id="PF13568">
    <property type="entry name" value="OMP_b-brl_2"/>
    <property type="match status" value="1"/>
</dbReference>
<feature type="signal peptide" evidence="5">
    <location>
        <begin position="1"/>
        <end position="27"/>
    </location>
</feature>
<evidence type="ECO:0000259" key="6">
    <source>
        <dbReference type="PROSITE" id="PS51123"/>
    </source>
</evidence>
<keyword evidence="2 4" id="KW-0472">Membrane</keyword>
<evidence type="ECO:0000313" key="7">
    <source>
        <dbReference type="EMBL" id="TCC96736.1"/>
    </source>
</evidence>
<dbReference type="PROSITE" id="PS51123">
    <property type="entry name" value="OMPA_2"/>
    <property type="match status" value="1"/>
</dbReference>
<dbReference type="GO" id="GO:0009279">
    <property type="term" value="C:cell outer membrane"/>
    <property type="evidence" value="ECO:0007669"/>
    <property type="project" value="UniProtKB-SubCell"/>
</dbReference>
<keyword evidence="5" id="KW-0732">Signal</keyword>
<dbReference type="InterPro" id="IPR036737">
    <property type="entry name" value="OmpA-like_sf"/>
</dbReference>
<dbReference type="InterPro" id="IPR050330">
    <property type="entry name" value="Bact_OuterMem_StrucFunc"/>
</dbReference>
<comment type="subcellular location">
    <subcellularLocation>
        <location evidence="1">Cell outer membrane</location>
    </subcellularLocation>
</comment>
<sequence length="648" mass="70997">MISINKIIQKIAIGCVMTLLVQTSVFAQTTTQPKWWFGISGGANVNFYEGTTQRLNSSLIVPAAFHKGDGVKPFGSFLIEYRPGNVWGGLLNLGYDGRGGKFYDVIAPCDCPATLKTNTSYLTIEPSLRFSPGGGNFYMFAGPRVGINLEKDFSYTQLKQPNTDAEFSEMRKTVISGQAGIGYDIQVSPASSTTKFVISPFVSYHPYFGQDVRSIESWSVSTVRAGIALKLGKGKKVVREETTTVAPVAPTADVSFAVRAPKTILMKRVVSETLPLLNYVFFDEGTAEIPSRYVVLSKEQAQNFKEVQLQEEQSATLTGRSARQLNVYYNVLNIIGDRMRSNPQAKITLSGASLKGADEGKLFASNMKTYLVDVFQIDPSRIAINGRIKPLVPSEQPGGNKELALLRAGDRRVDIQSTSPELMMEVGGGMMKPVQMNTTQSDPMDSHVVFNVDKAENVLSAYSIDLTDESGKVQHFGPFTKNQESIPGKTILGDKTSGDYKVVLSGTTKSGAAIRKEGAVHLAIQEEQVENGLRHSILFNFNKSTTVATYRQFLENVVAPLIADGSTVIIHGHTDIIGTEDYNTKLSDRRARQAQQILEASLTKAGKSNVKFETSGLGEAEDKSPFDNNTPEERFYNRTVIIDIVSYK</sequence>
<gene>
    <name evidence="7" type="ORF">EZ437_21145</name>
</gene>
<dbReference type="Pfam" id="PF00691">
    <property type="entry name" value="OmpA"/>
    <property type="match status" value="1"/>
</dbReference>
<dbReference type="CDD" id="cd07185">
    <property type="entry name" value="OmpA_C-like"/>
    <property type="match status" value="1"/>
</dbReference>
<accession>A0A4V2MK63</accession>
<dbReference type="RefSeq" id="WP_131598128.1">
    <property type="nucleotide sequence ID" value="NZ_SJSL01000011.1"/>
</dbReference>
<dbReference type="AlphaFoldDB" id="A0A4V2MK63"/>
<keyword evidence="3" id="KW-0998">Cell outer membrane</keyword>
<dbReference type="PRINTS" id="PR01021">
    <property type="entry name" value="OMPADOMAIN"/>
</dbReference>
<feature type="domain" description="OmpA-like" evidence="6">
    <location>
        <begin position="526"/>
        <end position="648"/>
    </location>
</feature>
<keyword evidence="7" id="KW-0966">Cell projection</keyword>
<dbReference type="Proteomes" id="UP000293347">
    <property type="component" value="Unassembled WGS sequence"/>
</dbReference>
<dbReference type="Gene3D" id="3.30.1330.60">
    <property type="entry name" value="OmpA-like domain"/>
    <property type="match status" value="1"/>
</dbReference>
<evidence type="ECO:0000313" key="8">
    <source>
        <dbReference type="Proteomes" id="UP000293347"/>
    </source>
</evidence>
<evidence type="ECO:0000256" key="2">
    <source>
        <dbReference type="ARBA" id="ARBA00023136"/>
    </source>
</evidence>
<name>A0A4V2MK63_9SPHI</name>
<keyword evidence="7" id="KW-0282">Flagellum</keyword>
<proteinExistence type="predicted"/>
<dbReference type="EMBL" id="SJSL01000011">
    <property type="protein sequence ID" value="TCC96736.1"/>
    <property type="molecule type" value="Genomic_DNA"/>
</dbReference>
<dbReference type="PANTHER" id="PTHR30329:SF21">
    <property type="entry name" value="LIPOPROTEIN YIAD-RELATED"/>
    <property type="match status" value="1"/>
</dbReference>
<dbReference type="SUPFAM" id="SSF103088">
    <property type="entry name" value="OmpA-like"/>
    <property type="match status" value="1"/>
</dbReference>
<dbReference type="OrthoDB" id="9805566at2"/>
<comment type="caution">
    <text evidence="7">The sequence shown here is derived from an EMBL/GenBank/DDBJ whole genome shotgun (WGS) entry which is preliminary data.</text>
</comment>
<dbReference type="InterPro" id="IPR006664">
    <property type="entry name" value="OMP_bac"/>
</dbReference>
<keyword evidence="8" id="KW-1185">Reference proteome</keyword>
<evidence type="ECO:0000256" key="5">
    <source>
        <dbReference type="SAM" id="SignalP"/>
    </source>
</evidence>